<dbReference type="FunFam" id="3.40.50.150:FF:000361">
    <property type="entry name" value="Ferredoxin-fold anticodon-binding domain-containing protein 1 homolog"/>
    <property type="match status" value="1"/>
</dbReference>
<dbReference type="Gene3D" id="3.30.70.380">
    <property type="entry name" value="Ferrodoxin-fold anticodon-binding domain"/>
    <property type="match status" value="1"/>
</dbReference>
<evidence type="ECO:0000256" key="1">
    <source>
        <dbReference type="SAM" id="MobiDB-lite"/>
    </source>
</evidence>
<dbReference type="Gene3D" id="3.30.930.10">
    <property type="entry name" value="Bira Bifunctional Protein, Domain 2"/>
    <property type="match status" value="1"/>
</dbReference>
<sequence length="753" mass="83771">MDAANGTDVNGPKRHRETHLEYCSGSNALVIRLQMLHVEPIVGGTYSTEVEAWWTVPVGRMCVPARRKMILGERPVLMARIGRQSQNTAHDHDLSIKGQNNVRATCWRNSSFKPLFSSVCDMSPSRSILLVGEGNFSFSSSVCKLDSESGSNITATCLQHHEEALRHDGAAANIQTIKDSGGSVLFEVDCTKLGECAFLKGRVFDLVVFNFPHCGRKSGVKKNRELLKNFFLSCVEVLAEDGEVHVSLCNGQGGTPADQPKREWHNSWQVSAMAAEAHLILSAVRQFESDNLPSYKSTGYRSQDKGFHVGKALLHVFSRSAPFTPVQIVQMEEVVEGETVHYNIPAELSDYVSRGFLSSDSIHPVKLVQDFLLEGLGEHWPVSMKRDPFPHLMSAKQLQTCCHDLDNLQYYWIHLLQKELTSQAQEDDAVRSNMKATSPPTKTDRVRSKGTESLQPVCCHDFNLEVEGGLYLLRPSLLPQLEELLMNKDISGNAEPQEEIDQSSEVEGSKAGEACDGCNGSSSLLFGISGVVFRSVPISLWALPAFHEILLTGVFPLENEPVKLIGHELEALLSPYGVSIVTEEKSLHLVAQPMGLIGKVFASNTADDNNHVTVSASLNLDLLAVLLFSLPDWRLLWSHDPRFLKQFSLRPPPGTSFQPFSLYPESFSFDISFWTGPAWEEKMFHAIVREASCGTVEQVKLIDTFSHPDLSQTSYCYRLIYHSHTHALSHTQALTFHKELEVLLSSRMQVTVR</sequence>
<dbReference type="InterPro" id="IPR005121">
    <property type="entry name" value="Fdx_antiC-bd"/>
</dbReference>
<proteinExistence type="predicted"/>
<dbReference type="PROSITE" id="PS51447">
    <property type="entry name" value="FDX_ACB"/>
    <property type="match status" value="1"/>
</dbReference>
<dbReference type="Pfam" id="PF03147">
    <property type="entry name" value="FDX-ACB"/>
    <property type="match status" value="1"/>
</dbReference>
<dbReference type="InterPro" id="IPR045864">
    <property type="entry name" value="aa-tRNA-synth_II/BPL/LPL"/>
</dbReference>
<dbReference type="GO" id="GO:0070475">
    <property type="term" value="P:rRNA base methylation"/>
    <property type="evidence" value="ECO:0007669"/>
    <property type="project" value="InterPro"/>
</dbReference>
<name>A0A315VUA9_GAMAF</name>
<dbReference type="SUPFAM" id="SSF54991">
    <property type="entry name" value="Anticodon-binding domain of PheRS"/>
    <property type="match status" value="1"/>
</dbReference>
<dbReference type="InterPro" id="IPR036690">
    <property type="entry name" value="Fdx_antiC-bd_sf"/>
</dbReference>
<accession>A0A315VUA9</accession>
<comment type="caution">
    <text evidence="3">The sequence shown here is derived from an EMBL/GenBank/DDBJ whole genome shotgun (WGS) entry which is preliminary data.</text>
</comment>
<dbReference type="PANTHER" id="PTHR11538:SF26">
    <property type="entry name" value="FERREDOXIN-FOLD ANTICODON-BINDING DOMAIN-CONTAINING PROTEIN 1"/>
    <property type="match status" value="1"/>
</dbReference>
<evidence type="ECO:0000259" key="2">
    <source>
        <dbReference type="PROSITE" id="PS51447"/>
    </source>
</evidence>
<dbReference type="PANTHER" id="PTHR11538">
    <property type="entry name" value="PHENYLALANYL-TRNA SYNTHETASE"/>
    <property type="match status" value="1"/>
</dbReference>
<dbReference type="EMBL" id="NHOQ01001678">
    <property type="protein sequence ID" value="PWA22994.1"/>
    <property type="molecule type" value="Genomic_DNA"/>
</dbReference>
<organism evidence="3 4">
    <name type="scientific">Gambusia affinis</name>
    <name type="common">Western mosquitofish</name>
    <name type="synonym">Heterandria affinis</name>
    <dbReference type="NCBI Taxonomy" id="33528"/>
    <lineage>
        <taxon>Eukaryota</taxon>
        <taxon>Metazoa</taxon>
        <taxon>Chordata</taxon>
        <taxon>Craniata</taxon>
        <taxon>Vertebrata</taxon>
        <taxon>Euteleostomi</taxon>
        <taxon>Actinopterygii</taxon>
        <taxon>Neopterygii</taxon>
        <taxon>Teleostei</taxon>
        <taxon>Neoteleostei</taxon>
        <taxon>Acanthomorphata</taxon>
        <taxon>Ovalentaria</taxon>
        <taxon>Atherinomorphae</taxon>
        <taxon>Cyprinodontiformes</taxon>
        <taxon>Poeciliidae</taxon>
        <taxon>Poeciliinae</taxon>
        <taxon>Gambusia</taxon>
    </lineage>
</organism>
<feature type="domain" description="FDX-ACB" evidence="2">
    <location>
        <begin position="638"/>
        <end position="753"/>
    </location>
</feature>
<gene>
    <name evidence="3" type="ORF">CCH79_00001887</name>
</gene>
<protein>
    <recommendedName>
        <fullName evidence="2">FDX-ACB domain-containing protein</fullName>
    </recommendedName>
</protein>
<feature type="region of interest" description="Disordered" evidence="1">
    <location>
        <begin position="425"/>
        <end position="449"/>
    </location>
</feature>
<dbReference type="STRING" id="33528.ENSGAFP00000001648"/>
<dbReference type="GO" id="GO:0005737">
    <property type="term" value="C:cytoplasm"/>
    <property type="evidence" value="ECO:0007669"/>
    <property type="project" value="TreeGrafter"/>
</dbReference>
<evidence type="ECO:0000313" key="4">
    <source>
        <dbReference type="Proteomes" id="UP000250572"/>
    </source>
</evidence>
<feature type="region of interest" description="Disordered" evidence="1">
    <location>
        <begin position="493"/>
        <end position="513"/>
    </location>
</feature>
<reference evidence="3 4" key="1">
    <citation type="journal article" date="2018" name="G3 (Bethesda)">
        <title>A High-Quality Reference Genome for the Invasive Mosquitofish Gambusia affinis Using a Chicago Library.</title>
        <authorList>
            <person name="Hoffberg S.L."/>
            <person name="Troendle N.J."/>
            <person name="Glenn T.C."/>
            <person name="Mahmud O."/>
            <person name="Louha S."/>
            <person name="Chalopin D."/>
            <person name="Bennetzen J.L."/>
            <person name="Mauricio R."/>
        </authorList>
    </citation>
    <scope>NUCLEOTIDE SEQUENCE [LARGE SCALE GENOMIC DNA]</scope>
    <source>
        <strain evidence="3">NE01/NJP1002.9</strain>
        <tissue evidence="3">Muscle</tissue>
    </source>
</reference>
<dbReference type="GO" id="GO:0070042">
    <property type="term" value="F:rRNA (uridine-N3-)-methyltransferase activity"/>
    <property type="evidence" value="ECO:0007669"/>
    <property type="project" value="InterPro"/>
</dbReference>
<dbReference type="Proteomes" id="UP000250572">
    <property type="component" value="Unassembled WGS sequence"/>
</dbReference>
<dbReference type="AlphaFoldDB" id="A0A315VUA9"/>
<evidence type="ECO:0000313" key="3">
    <source>
        <dbReference type="EMBL" id="PWA22994.1"/>
    </source>
</evidence>
<dbReference type="SMART" id="SM00896">
    <property type="entry name" value="FDX-ACB"/>
    <property type="match status" value="1"/>
</dbReference>
<dbReference type="Pfam" id="PF10354">
    <property type="entry name" value="BMT5-like"/>
    <property type="match status" value="1"/>
</dbReference>
<dbReference type="InterPro" id="IPR019446">
    <property type="entry name" value="BMT5-like"/>
</dbReference>
<keyword evidence="4" id="KW-1185">Reference proteome</keyword>